<reference evidence="1" key="1">
    <citation type="submission" date="2020-02" db="EMBL/GenBank/DDBJ databases">
        <authorList>
            <person name="Meier V. D."/>
        </authorList>
    </citation>
    <scope>NUCLEOTIDE SEQUENCE</scope>
    <source>
        <strain evidence="1">AVDCRST_MAG85</strain>
    </source>
</reference>
<dbReference type="AlphaFoldDB" id="A0A6J4TBN2"/>
<organism evidence="1">
    <name type="scientific">uncultured Solirubrobacteraceae bacterium</name>
    <dbReference type="NCBI Taxonomy" id="1162706"/>
    <lineage>
        <taxon>Bacteria</taxon>
        <taxon>Bacillati</taxon>
        <taxon>Actinomycetota</taxon>
        <taxon>Thermoleophilia</taxon>
        <taxon>Solirubrobacterales</taxon>
        <taxon>Solirubrobacteraceae</taxon>
        <taxon>environmental samples</taxon>
    </lineage>
</organism>
<evidence type="ECO:0000313" key="1">
    <source>
        <dbReference type="EMBL" id="CAA9518305.1"/>
    </source>
</evidence>
<gene>
    <name evidence="1" type="ORF">AVDCRST_MAG85-2749</name>
</gene>
<sequence length="125" mass="14058">MAPSIPDRVRQFLAVNMTNVAQLELLLHVRSAPDRWWTPEEVAVPLTTRPVVAARDFAHLHERGLVERAEDQPPRYRYGPGELASTVDEVADVHGRRRSAVVDAIFAEPHDTVTSLADAFRLRRG</sequence>
<accession>A0A6J4TBN2</accession>
<proteinExistence type="predicted"/>
<name>A0A6J4TBN2_9ACTN</name>
<protein>
    <recommendedName>
        <fullName evidence="2">HTH marR-type domain-containing protein</fullName>
    </recommendedName>
</protein>
<evidence type="ECO:0008006" key="2">
    <source>
        <dbReference type="Google" id="ProtNLM"/>
    </source>
</evidence>
<dbReference type="EMBL" id="CADCVT010000301">
    <property type="protein sequence ID" value="CAA9518305.1"/>
    <property type="molecule type" value="Genomic_DNA"/>
</dbReference>